<organism evidence="3 4">
    <name type="scientific">Terrihabitans rhizophilus</name>
    <dbReference type="NCBI Taxonomy" id="3092662"/>
    <lineage>
        <taxon>Bacteria</taxon>
        <taxon>Pseudomonadati</taxon>
        <taxon>Pseudomonadota</taxon>
        <taxon>Alphaproteobacteria</taxon>
        <taxon>Hyphomicrobiales</taxon>
        <taxon>Terrihabitans</taxon>
    </lineage>
</organism>
<gene>
    <name evidence="3" type="ORF">SCD90_00200</name>
</gene>
<feature type="region of interest" description="Disordered" evidence="1">
    <location>
        <begin position="28"/>
        <end position="94"/>
    </location>
</feature>
<keyword evidence="2" id="KW-0732">Signal</keyword>
<proteinExistence type="predicted"/>
<sequence length="94" mass="8798">MRNIALTIAASALFASSAFAAEVVVKPEGGTKSENANTIGVQSSQVTGNGAAVSEQAKSGTRGATVSSQASGGKAGGSGGQASGNGNGKGGGKN</sequence>
<feature type="signal peptide" evidence="2">
    <location>
        <begin position="1"/>
        <end position="20"/>
    </location>
</feature>
<accession>A0ABU4RI13</accession>
<feature type="compositionally biased region" description="Polar residues" evidence="1">
    <location>
        <begin position="32"/>
        <end position="48"/>
    </location>
</feature>
<evidence type="ECO:0000256" key="1">
    <source>
        <dbReference type="SAM" id="MobiDB-lite"/>
    </source>
</evidence>
<protein>
    <submittedName>
        <fullName evidence="3">Uncharacterized protein</fullName>
    </submittedName>
</protein>
<evidence type="ECO:0000313" key="4">
    <source>
        <dbReference type="Proteomes" id="UP001274321"/>
    </source>
</evidence>
<dbReference type="EMBL" id="JAXAFJ010000001">
    <property type="protein sequence ID" value="MDX6804471.1"/>
    <property type="molecule type" value="Genomic_DNA"/>
</dbReference>
<feature type="compositionally biased region" description="Gly residues" evidence="1">
    <location>
        <begin position="73"/>
        <end position="94"/>
    </location>
</feature>
<comment type="caution">
    <text evidence="3">The sequence shown here is derived from an EMBL/GenBank/DDBJ whole genome shotgun (WGS) entry which is preliminary data.</text>
</comment>
<dbReference type="RefSeq" id="WP_319842600.1">
    <property type="nucleotide sequence ID" value="NZ_JAXAFJ010000001.1"/>
</dbReference>
<evidence type="ECO:0000313" key="3">
    <source>
        <dbReference type="EMBL" id="MDX6804471.1"/>
    </source>
</evidence>
<dbReference type="Proteomes" id="UP001274321">
    <property type="component" value="Unassembled WGS sequence"/>
</dbReference>
<reference evidence="3 4" key="1">
    <citation type="submission" date="2023-11" db="EMBL/GenBank/DDBJ databases">
        <authorList>
            <person name="Bao R."/>
        </authorList>
    </citation>
    <scope>NUCLEOTIDE SEQUENCE [LARGE SCALE GENOMIC DNA]</scope>
    <source>
        <strain evidence="3 4">PJ23</strain>
    </source>
</reference>
<evidence type="ECO:0000256" key="2">
    <source>
        <dbReference type="SAM" id="SignalP"/>
    </source>
</evidence>
<name>A0ABU4RI13_9HYPH</name>
<keyword evidence="4" id="KW-1185">Reference proteome</keyword>
<feature type="chain" id="PRO_5046708145" evidence="2">
    <location>
        <begin position="21"/>
        <end position="94"/>
    </location>
</feature>
<feature type="compositionally biased region" description="Polar residues" evidence="1">
    <location>
        <begin position="56"/>
        <end position="66"/>
    </location>
</feature>